<dbReference type="RefSeq" id="XP_031551602.1">
    <property type="nucleotide sequence ID" value="XM_031695742.1"/>
</dbReference>
<dbReference type="GeneID" id="116288877"/>
<reference evidence="2" key="1">
    <citation type="submission" date="2025-08" db="UniProtKB">
        <authorList>
            <consortium name="RefSeq"/>
        </authorList>
    </citation>
    <scope>IDENTIFICATION</scope>
    <source>
        <tissue evidence="2">Tentacle</tissue>
    </source>
</reference>
<sequence>MMRYDRKRLHGVAIAIKRDPKLRVIQISQISPRMMWIDLQYVGFNTRVYCLYAPTNCPTTPGNDNQRSEFWRSLQKEVDLVPGKTEQLFLGYLNATTTLVKHLRPTHYGRNKNYSSNFEFNDNGEAMTSFCVKNSLGMLNTYFKHKQSHLLTFHSNDGHTTSKTLDYALATQTLASFCLDCTVKNNYLAETTLNSDHRRLIQRWAIPFRKKDRQKRTPHVRRPMIDYSSLKDPAIHQRFLEKLVKVKELNQDHPDTNNQVAVITDELTDTAEKKMDMQIYHGELMRNF</sequence>
<gene>
    <name evidence="2" type="primary">LOC116288877</name>
</gene>
<dbReference type="Proteomes" id="UP000515163">
    <property type="component" value="Unplaced"/>
</dbReference>
<dbReference type="SUPFAM" id="SSF56219">
    <property type="entry name" value="DNase I-like"/>
    <property type="match status" value="1"/>
</dbReference>
<dbReference type="AlphaFoldDB" id="A0A6P8HG90"/>
<dbReference type="KEGG" id="aten:116288877"/>
<accession>A0A6P8HG90</accession>
<dbReference type="InterPro" id="IPR036691">
    <property type="entry name" value="Endo/exonu/phosph_ase_sf"/>
</dbReference>
<organism evidence="1 2">
    <name type="scientific">Actinia tenebrosa</name>
    <name type="common">Australian red waratah sea anemone</name>
    <dbReference type="NCBI Taxonomy" id="6105"/>
    <lineage>
        <taxon>Eukaryota</taxon>
        <taxon>Metazoa</taxon>
        <taxon>Cnidaria</taxon>
        <taxon>Anthozoa</taxon>
        <taxon>Hexacorallia</taxon>
        <taxon>Actiniaria</taxon>
        <taxon>Actiniidae</taxon>
        <taxon>Actinia</taxon>
    </lineage>
</organism>
<name>A0A6P8HG90_ACTTE</name>
<proteinExistence type="predicted"/>
<protein>
    <submittedName>
        <fullName evidence="2">Uncharacterized protein LOC116288877</fullName>
    </submittedName>
</protein>
<dbReference type="Gene3D" id="3.60.10.10">
    <property type="entry name" value="Endonuclease/exonuclease/phosphatase"/>
    <property type="match status" value="1"/>
</dbReference>
<evidence type="ECO:0000313" key="2">
    <source>
        <dbReference type="RefSeq" id="XP_031551602.1"/>
    </source>
</evidence>
<dbReference type="OrthoDB" id="6242194at2759"/>
<evidence type="ECO:0000313" key="1">
    <source>
        <dbReference type="Proteomes" id="UP000515163"/>
    </source>
</evidence>
<dbReference type="InParanoid" id="A0A6P8HG90"/>
<keyword evidence="1" id="KW-1185">Reference proteome</keyword>